<dbReference type="PRINTS" id="PR00032">
    <property type="entry name" value="HTHARAC"/>
</dbReference>
<dbReference type="AlphaFoldDB" id="A0A5S3WU53"/>
<accession>A0A5S3WU53</accession>
<dbReference type="SMART" id="SM00342">
    <property type="entry name" value="HTH_ARAC"/>
    <property type="match status" value="1"/>
</dbReference>
<sequence>MNIGLSLILNTGKPAPVRFALNQSVRVKHIAEQGVLFEWHQHDCFELILTLGARGRGFIGEAIHEFADIDLALIAPGVSHTWDCQVPYETAELVVVVLWPKALLGGRIPELAAMQHWLDGIDSGLVFNRETAERVRESCLALHAASPLRRITLLCEILDELQASPAIGFQSGYSRNSERLASVQAFIANRVAEQPSLAECASHVNVSTATLKRWFQNELGCSFSQYCALQRRQRAQHLLATERRPISVVAQQCGFSSAAYFNQFFKTQTGMTPTAYRRQFSWRKR</sequence>
<organism evidence="5 6">
    <name type="scientific">Pseudoalteromonas rubra</name>
    <dbReference type="NCBI Taxonomy" id="43658"/>
    <lineage>
        <taxon>Bacteria</taxon>
        <taxon>Pseudomonadati</taxon>
        <taxon>Pseudomonadota</taxon>
        <taxon>Gammaproteobacteria</taxon>
        <taxon>Alteromonadales</taxon>
        <taxon>Pseudoalteromonadaceae</taxon>
        <taxon>Pseudoalteromonas</taxon>
    </lineage>
</organism>
<gene>
    <name evidence="5" type="ORF">CWB99_01430</name>
</gene>
<dbReference type="Gene3D" id="1.10.10.60">
    <property type="entry name" value="Homeodomain-like"/>
    <property type="match status" value="1"/>
</dbReference>
<reference evidence="5 6" key="1">
    <citation type="submission" date="2018-01" db="EMBL/GenBank/DDBJ databases">
        <authorList>
            <person name="Paulsen S."/>
            <person name="Gram L.K."/>
        </authorList>
    </citation>
    <scope>NUCLEOTIDE SEQUENCE [LARGE SCALE GENOMIC DNA]</scope>
    <source>
        <strain evidence="5 6">S2676</strain>
    </source>
</reference>
<dbReference type="PANTHER" id="PTHR43280">
    <property type="entry name" value="ARAC-FAMILY TRANSCRIPTIONAL REGULATOR"/>
    <property type="match status" value="1"/>
</dbReference>
<dbReference type="Pfam" id="PF12833">
    <property type="entry name" value="HTH_18"/>
    <property type="match status" value="1"/>
</dbReference>
<keyword evidence="1" id="KW-0805">Transcription regulation</keyword>
<evidence type="ECO:0000256" key="2">
    <source>
        <dbReference type="ARBA" id="ARBA00023125"/>
    </source>
</evidence>
<proteinExistence type="predicted"/>
<keyword evidence="2" id="KW-0238">DNA-binding</keyword>
<dbReference type="Proteomes" id="UP000310249">
    <property type="component" value="Unassembled WGS sequence"/>
</dbReference>
<evidence type="ECO:0000313" key="6">
    <source>
        <dbReference type="Proteomes" id="UP000310249"/>
    </source>
</evidence>
<dbReference type="InterPro" id="IPR037923">
    <property type="entry name" value="HTH-like"/>
</dbReference>
<keyword evidence="3" id="KW-0804">Transcription</keyword>
<dbReference type="GO" id="GO:0043565">
    <property type="term" value="F:sequence-specific DNA binding"/>
    <property type="evidence" value="ECO:0007669"/>
    <property type="project" value="InterPro"/>
</dbReference>
<evidence type="ECO:0000259" key="4">
    <source>
        <dbReference type="PROSITE" id="PS01124"/>
    </source>
</evidence>
<dbReference type="PROSITE" id="PS01124">
    <property type="entry name" value="HTH_ARAC_FAMILY_2"/>
    <property type="match status" value="1"/>
</dbReference>
<dbReference type="SUPFAM" id="SSF46689">
    <property type="entry name" value="Homeodomain-like"/>
    <property type="match status" value="2"/>
</dbReference>
<evidence type="ECO:0000313" key="5">
    <source>
        <dbReference type="EMBL" id="TMP32785.1"/>
    </source>
</evidence>
<dbReference type="InterPro" id="IPR020449">
    <property type="entry name" value="Tscrpt_reg_AraC-type_HTH"/>
</dbReference>
<dbReference type="InterPro" id="IPR018060">
    <property type="entry name" value="HTH_AraC"/>
</dbReference>
<feature type="domain" description="HTH araC/xylS-type" evidence="4">
    <location>
        <begin position="181"/>
        <end position="279"/>
    </location>
</feature>
<evidence type="ECO:0000256" key="3">
    <source>
        <dbReference type="ARBA" id="ARBA00023163"/>
    </source>
</evidence>
<protein>
    <recommendedName>
        <fullName evidence="4">HTH araC/xylS-type domain-containing protein</fullName>
    </recommendedName>
</protein>
<dbReference type="InterPro" id="IPR009057">
    <property type="entry name" value="Homeodomain-like_sf"/>
</dbReference>
<dbReference type="EMBL" id="PNCI01000002">
    <property type="protein sequence ID" value="TMP32785.1"/>
    <property type="molecule type" value="Genomic_DNA"/>
</dbReference>
<dbReference type="PANTHER" id="PTHR43280:SF2">
    <property type="entry name" value="HTH-TYPE TRANSCRIPTIONAL REGULATOR EXSA"/>
    <property type="match status" value="1"/>
</dbReference>
<dbReference type="SUPFAM" id="SSF51215">
    <property type="entry name" value="Regulatory protein AraC"/>
    <property type="match status" value="1"/>
</dbReference>
<evidence type="ECO:0000256" key="1">
    <source>
        <dbReference type="ARBA" id="ARBA00023015"/>
    </source>
</evidence>
<dbReference type="GO" id="GO:0003700">
    <property type="term" value="F:DNA-binding transcription factor activity"/>
    <property type="evidence" value="ECO:0007669"/>
    <property type="project" value="InterPro"/>
</dbReference>
<comment type="caution">
    <text evidence="5">The sequence shown here is derived from an EMBL/GenBank/DDBJ whole genome shotgun (WGS) entry which is preliminary data.</text>
</comment>
<reference evidence="6" key="2">
    <citation type="submission" date="2019-06" db="EMBL/GenBank/DDBJ databases">
        <title>Co-occurence of chitin degradation, pigmentation and bioactivity in marine Pseudoalteromonas.</title>
        <authorList>
            <person name="Sonnenschein E.C."/>
            <person name="Bech P.K."/>
        </authorList>
    </citation>
    <scope>NUCLEOTIDE SEQUENCE [LARGE SCALE GENOMIC DNA]</scope>
    <source>
        <strain evidence="6">S2676</strain>
    </source>
</reference>
<name>A0A5S3WU53_9GAMM</name>